<accession>C4R7A5</accession>
<dbReference type="GeneID" id="8200918"/>
<dbReference type="GO" id="GO:0070525">
    <property type="term" value="P:tRNA threonylcarbamoyladenosine metabolic process"/>
    <property type="evidence" value="ECO:0007669"/>
    <property type="project" value="EnsemblFungi"/>
</dbReference>
<evidence type="ECO:0000313" key="2">
    <source>
        <dbReference type="EMBL" id="CAY71480.1"/>
    </source>
</evidence>
<dbReference type="GO" id="GO:0045944">
    <property type="term" value="P:positive regulation of transcription by RNA polymerase II"/>
    <property type="evidence" value="ECO:0007669"/>
    <property type="project" value="EnsemblFungi"/>
</dbReference>
<dbReference type="Gene3D" id="3.30.310.50">
    <property type="entry name" value="Alpha-D-phosphohexomutase, C-terminal domain"/>
    <property type="match status" value="1"/>
</dbReference>
<sequence length="89" mass="10158">MTTLDYKLDLNIPLESLQHVEYVKNSLSPDPVLKPTEIQVDFYSSKELLSDDIALIIKFQGQSDRILRVAVNNMIENLKTCIECLEVFG</sequence>
<dbReference type="HOGENOM" id="CLU_113770_5_0_1"/>
<dbReference type="SMR" id="C4R7A5"/>
<dbReference type="InParanoid" id="C4R7A5"/>
<comment type="similarity">
    <text evidence="1">Belongs to the CTAG/PCC1 family.</text>
</comment>
<reference evidence="2 3" key="1">
    <citation type="journal article" date="2009" name="Nat. Biotechnol.">
        <title>Genome sequence of the recombinant protein production host Pichia pastoris.</title>
        <authorList>
            <person name="De Schutter K."/>
            <person name="Lin Y.C."/>
            <person name="Tiels P."/>
            <person name="Van Hecke A."/>
            <person name="Glinka S."/>
            <person name="Weber-Lehmann J."/>
            <person name="Rouze P."/>
            <person name="Van de Peer Y."/>
            <person name="Callewaert N."/>
        </authorList>
    </citation>
    <scope>NUCLEOTIDE SEQUENCE [LARGE SCALE GENOMIC DNA]</scope>
    <source>
        <strain evidence="3">GS115 / ATCC 20864</strain>
    </source>
</reference>
<dbReference type="Proteomes" id="UP000000314">
    <property type="component" value="Chromosome 4"/>
</dbReference>
<dbReference type="GO" id="GO:0000408">
    <property type="term" value="C:EKC/KEOPS complex"/>
    <property type="evidence" value="ECO:0007669"/>
    <property type="project" value="EnsemblFungi"/>
</dbReference>
<dbReference type="Pfam" id="PF09341">
    <property type="entry name" value="Pcc1"/>
    <property type="match status" value="1"/>
</dbReference>
<name>C4R7A5_KOMPG</name>
<organism evidence="2 3">
    <name type="scientific">Komagataella phaffii (strain GS115 / ATCC 20864)</name>
    <name type="common">Yeast</name>
    <name type="synonym">Pichia pastoris</name>
    <dbReference type="NCBI Taxonomy" id="644223"/>
    <lineage>
        <taxon>Eukaryota</taxon>
        <taxon>Fungi</taxon>
        <taxon>Dikarya</taxon>
        <taxon>Ascomycota</taxon>
        <taxon>Saccharomycotina</taxon>
        <taxon>Pichiomycetes</taxon>
        <taxon>Pichiales</taxon>
        <taxon>Pichiaceae</taxon>
        <taxon>Komagataella</taxon>
    </lineage>
</organism>
<gene>
    <name evidence="2" type="ordered locus">PAS_chr4_0249</name>
</gene>
<dbReference type="GO" id="GO:0031490">
    <property type="term" value="F:chromatin DNA binding"/>
    <property type="evidence" value="ECO:0007669"/>
    <property type="project" value="EnsemblFungi"/>
</dbReference>
<dbReference type="GO" id="GO:0071444">
    <property type="term" value="P:cellular response to pheromone"/>
    <property type="evidence" value="ECO:0007669"/>
    <property type="project" value="EnsemblFungi"/>
</dbReference>
<dbReference type="EMBL" id="FN392322">
    <property type="protein sequence ID" value="CAY71480.1"/>
    <property type="molecule type" value="Genomic_DNA"/>
</dbReference>
<dbReference type="GO" id="GO:0000722">
    <property type="term" value="P:telomere maintenance via recombination"/>
    <property type="evidence" value="ECO:0007669"/>
    <property type="project" value="EnsemblFungi"/>
</dbReference>
<dbReference type="KEGG" id="ppa:PAS_chr4_0249"/>
<dbReference type="STRING" id="644223.C4R7A5"/>
<protein>
    <submittedName>
        <fullName evidence="2">Proposed transcription factor</fullName>
    </submittedName>
</protein>
<dbReference type="FunCoup" id="C4R7A5">
    <property type="interactions" value="71"/>
</dbReference>
<dbReference type="RefSeq" id="XP_002493659.1">
    <property type="nucleotide sequence ID" value="XM_002493614.1"/>
</dbReference>
<dbReference type="OrthoDB" id="10025739at2759"/>
<dbReference type="OMA" id="KTIIECM"/>
<dbReference type="AlphaFoldDB" id="C4R7A5"/>
<dbReference type="InterPro" id="IPR015419">
    <property type="entry name" value="CTAG/Pcc1"/>
</dbReference>
<keyword evidence="3" id="KW-1185">Reference proteome</keyword>
<evidence type="ECO:0000313" key="3">
    <source>
        <dbReference type="Proteomes" id="UP000000314"/>
    </source>
</evidence>
<dbReference type="GO" id="GO:0000785">
    <property type="term" value="C:chromatin"/>
    <property type="evidence" value="ECO:0007669"/>
    <property type="project" value="EnsemblFungi"/>
</dbReference>
<proteinExistence type="inferred from homology"/>
<evidence type="ECO:0000256" key="1">
    <source>
        <dbReference type="ARBA" id="ARBA00007073"/>
    </source>
</evidence>